<evidence type="ECO:0000313" key="4">
    <source>
        <dbReference type="EMBL" id="KUG03332.1"/>
    </source>
</evidence>
<dbReference type="GO" id="GO:0004222">
    <property type="term" value="F:metalloendopeptidase activity"/>
    <property type="evidence" value="ECO:0007669"/>
    <property type="project" value="InterPro"/>
</dbReference>
<organism evidence="4">
    <name type="scientific">hydrocarbon metagenome</name>
    <dbReference type="NCBI Taxonomy" id="938273"/>
    <lineage>
        <taxon>unclassified sequences</taxon>
        <taxon>metagenomes</taxon>
        <taxon>ecological metagenomes</taxon>
    </lineage>
</organism>
<accession>A0A0W8E3Y0</accession>
<feature type="domain" description="Peptidase M16 C-terminal" evidence="3">
    <location>
        <begin position="166"/>
        <end position="338"/>
    </location>
</feature>
<dbReference type="AlphaFoldDB" id="A0A0W8E3Y0"/>
<reference evidence="4" key="1">
    <citation type="journal article" date="2015" name="Proc. Natl. Acad. Sci. U.S.A.">
        <title>Networks of energetic and metabolic interactions define dynamics in microbial communities.</title>
        <authorList>
            <person name="Embree M."/>
            <person name="Liu J.K."/>
            <person name="Al-Bassam M.M."/>
            <person name="Zengler K."/>
        </authorList>
    </citation>
    <scope>NUCLEOTIDE SEQUENCE</scope>
</reference>
<protein>
    <submittedName>
        <fullName evidence="4">Peptidase, m16 family</fullName>
    </submittedName>
</protein>
<dbReference type="Gene3D" id="3.30.830.10">
    <property type="entry name" value="Metalloenzyme, LuxS/M16 peptidase-like"/>
    <property type="match status" value="2"/>
</dbReference>
<name>A0A0W8E3Y0_9ZZZZ</name>
<dbReference type="InterPro" id="IPR001431">
    <property type="entry name" value="Pept_M16_Zn_BS"/>
</dbReference>
<sequence>MIKYWRLSNGARLVVEEIPHVRSAAIGVYIGIGSRHEPDGMKGASHFIEHMLFKGTERLSAREIAENFEGIGGQLNAFTSKEYTCVYARTLDENISMAADIIFDMVFNSKFQFRDFETEKGVVVEEINMNEDAPDDLIHDRFARRLWFDHPMGSPILGTLDTVSSFVRDEVYGFYKSAYVPSNMVISLAGNVNALELKDKIEELLEQQENSEVDFLYTNHQDYKNFLDLMEKDTEQVQICVGVQGISYNDQSRYALNVMNSIFGGGMSSRLFQKLREELGLAYSIYSYPSNYSDTGAYSIYIGTGQNKIAQCFEALQSQTEDMVTHGITGEELERTQRLMKSSMYLGLESVMNRMSRLGKSVIMYDAIISPEEAIDRVLQVTEEQIKDRAVQLLGNQPISVAAIGPADVMREVENQYNKLWNS</sequence>
<comment type="similarity">
    <text evidence="1">Belongs to the peptidase M16 family.</text>
</comment>
<evidence type="ECO:0000259" key="2">
    <source>
        <dbReference type="Pfam" id="PF00675"/>
    </source>
</evidence>
<dbReference type="InterPro" id="IPR007863">
    <property type="entry name" value="Peptidase_M16_C"/>
</dbReference>
<dbReference type="Pfam" id="PF05193">
    <property type="entry name" value="Peptidase_M16_C"/>
    <property type="match status" value="1"/>
</dbReference>
<dbReference type="InterPro" id="IPR011249">
    <property type="entry name" value="Metalloenz_LuxS/M16"/>
</dbReference>
<evidence type="ECO:0000259" key="3">
    <source>
        <dbReference type="Pfam" id="PF05193"/>
    </source>
</evidence>
<gene>
    <name evidence="4" type="ORF">ASZ90_019270</name>
</gene>
<dbReference type="InterPro" id="IPR050361">
    <property type="entry name" value="MPP/UQCRC_Complex"/>
</dbReference>
<comment type="caution">
    <text evidence="4">The sequence shown here is derived from an EMBL/GenBank/DDBJ whole genome shotgun (WGS) entry which is preliminary data.</text>
</comment>
<dbReference type="GO" id="GO:0006508">
    <property type="term" value="P:proteolysis"/>
    <property type="evidence" value="ECO:0007669"/>
    <property type="project" value="InterPro"/>
</dbReference>
<dbReference type="PANTHER" id="PTHR11851:SF49">
    <property type="entry name" value="MITOCHONDRIAL-PROCESSING PEPTIDASE SUBUNIT ALPHA"/>
    <property type="match status" value="1"/>
</dbReference>
<dbReference type="PANTHER" id="PTHR11851">
    <property type="entry name" value="METALLOPROTEASE"/>
    <property type="match status" value="1"/>
</dbReference>
<evidence type="ECO:0000256" key="1">
    <source>
        <dbReference type="ARBA" id="ARBA00007261"/>
    </source>
</evidence>
<dbReference type="Pfam" id="PF00675">
    <property type="entry name" value="Peptidase_M16"/>
    <property type="match status" value="1"/>
</dbReference>
<dbReference type="InterPro" id="IPR011765">
    <property type="entry name" value="Pept_M16_N"/>
</dbReference>
<dbReference type="SUPFAM" id="SSF63411">
    <property type="entry name" value="LuxS/MPP-like metallohydrolase"/>
    <property type="match status" value="2"/>
</dbReference>
<feature type="domain" description="Peptidase M16 N-terminal" evidence="2">
    <location>
        <begin position="13"/>
        <end position="159"/>
    </location>
</feature>
<dbReference type="EMBL" id="LNQE01001885">
    <property type="protein sequence ID" value="KUG03332.1"/>
    <property type="molecule type" value="Genomic_DNA"/>
</dbReference>
<dbReference type="GO" id="GO:0046872">
    <property type="term" value="F:metal ion binding"/>
    <property type="evidence" value="ECO:0007669"/>
    <property type="project" value="InterPro"/>
</dbReference>
<dbReference type="PROSITE" id="PS00143">
    <property type="entry name" value="INSULINASE"/>
    <property type="match status" value="1"/>
</dbReference>
<proteinExistence type="inferred from homology"/>